<name>A0A381R8F4_9ZZZZ</name>
<dbReference type="EMBL" id="UINC01001749">
    <property type="protein sequence ID" value="SUZ88016.1"/>
    <property type="molecule type" value="Genomic_DNA"/>
</dbReference>
<feature type="coiled-coil region" evidence="1">
    <location>
        <begin position="406"/>
        <end position="433"/>
    </location>
</feature>
<evidence type="ECO:0000256" key="1">
    <source>
        <dbReference type="SAM" id="Coils"/>
    </source>
</evidence>
<dbReference type="InterPro" id="IPR007139">
    <property type="entry name" value="DUF349"/>
</dbReference>
<organism evidence="2">
    <name type="scientific">marine metagenome</name>
    <dbReference type="NCBI Taxonomy" id="408172"/>
    <lineage>
        <taxon>unclassified sequences</taxon>
        <taxon>metagenomes</taxon>
        <taxon>ecological metagenomes</taxon>
    </lineage>
</organism>
<sequence length="787" mass="90842">MSTAHIKTTSWEHMDRKKRILELEQLVAKAIVNEYRDILAGNIDVGIAEPERLAIAKQLPAQALKQVLLLTRSRTTAETLVPLLEDGTDLIDLCLSAKSVYTRKNAALAISDKSLLIELYEQVRDKDKTVFKTIRQRLDGLKASTEACSGDESTELDSGKIGGNIATKDVGTAKQPPLAIQLNPEIELHNLKKEISRLSFKNIVRLNAARNKLSQIQKLIDKSSKELDELTETIHSKISEMFEKNRTHQKQLKENTLKLLELLKDALDEGRSHEALPAWDKIQGNISNTSGKSKAVLRTKANQFKNKLNDLRDWKTFAVTEKKKELIKQMQRLAKSRMHASDRSRYITAMHKEWKSLGLSNQNETLWKEFKQFSDRAYEPCKAYFKERRQLMASNLRKRREICVQLEKYLAELNEQTVNISQLNKLLTATEKEWEMYAPVEQSKIKSLQKRYYSVLKHLRRLRKMSQRDNTRKKLELIAQVQKLATVEDEQKAMNKAKQLQQSWKKIGPTSYKDDKKYWESFRSACDKIFSAQTQAIAAVKETLERADKILGKVAKSLDSLLELDDDSFRVSRGEFQDLTQQFFDSLSPEVRKRRGKLINQFNNIKKKIETRYKTLPNKKSQQLKDSILAKAQLIEGFEQKLLNSKGQIKFTQIKNSLNKSSWENIKTGVNTEHDLTLQSRLQQLLDVESRESLLKLARVAEQDVRRLCIELEVRANIETPKEDQAMRMQIQLEKLKHGFGQRKPTQKENARYAMEVELHGFCIGPVEDIVHKQLSPRLARAIKKLL</sequence>
<dbReference type="Pfam" id="PF03993">
    <property type="entry name" value="DUF349"/>
    <property type="match status" value="2"/>
</dbReference>
<reference evidence="2" key="1">
    <citation type="submission" date="2018-05" db="EMBL/GenBank/DDBJ databases">
        <authorList>
            <person name="Lanie J.A."/>
            <person name="Ng W.-L."/>
            <person name="Kazmierczak K.M."/>
            <person name="Andrzejewski T.M."/>
            <person name="Davidsen T.M."/>
            <person name="Wayne K.J."/>
            <person name="Tettelin H."/>
            <person name="Glass J.I."/>
            <person name="Rusch D."/>
            <person name="Podicherti R."/>
            <person name="Tsui H.-C.T."/>
            <person name="Winkler M.E."/>
        </authorList>
    </citation>
    <scope>NUCLEOTIDE SEQUENCE</scope>
</reference>
<evidence type="ECO:0000313" key="2">
    <source>
        <dbReference type="EMBL" id="SUZ88016.1"/>
    </source>
</evidence>
<accession>A0A381R8F4</accession>
<protein>
    <recommendedName>
        <fullName evidence="3">DUF349 domain-containing protein</fullName>
    </recommendedName>
</protein>
<dbReference type="AlphaFoldDB" id="A0A381R8F4"/>
<gene>
    <name evidence="2" type="ORF">METZ01_LOCUS40870</name>
</gene>
<proteinExistence type="predicted"/>
<evidence type="ECO:0008006" key="3">
    <source>
        <dbReference type="Google" id="ProtNLM"/>
    </source>
</evidence>
<feature type="coiled-coil region" evidence="1">
    <location>
        <begin position="206"/>
        <end position="240"/>
    </location>
</feature>
<keyword evidence="1" id="KW-0175">Coiled coil</keyword>